<accession>A0ABV4WJD2</accession>
<comment type="caution">
    <text evidence="1">The sequence shown here is derived from an EMBL/GenBank/DDBJ whole genome shotgun (WGS) entry which is preliminary data.</text>
</comment>
<dbReference type="EMBL" id="JBHFNT010000075">
    <property type="protein sequence ID" value="MFB2834871.1"/>
    <property type="molecule type" value="Genomic_DNA"/>
</dbReference>
<dbReference type="Gene3D" id="3.40.1460.10">
    <property type="entry name" value="Nuclease A inhibitor-like"/>
    <property type="match status" value="2"/>
</dbReference>
<name>A0ABV4WJD2_9CYAN</name>
<gene>
    <name evidence="1" type="ORF">ACE1CA_10100</name>
</gene>
<keyword evidence="2" id="KW-1185">Reference proteome</keyword>
<sequence>MNLETEQLLGTLQLLIEPPLKFRLPNNHYSSFLTFVWDSEEKGELDILNLSYIEDWIQLTDIEVALKNWQTVENKGSLDPDFDPYYLRRRNKNYAVDEVTRVKRTQKYQGILELFCSELQEVEVLKFSCSRIYSFCVLIGKTQSNDWICISPTVAQETKIENQFSLSDLPEDNSTHQLSEANLVFQTKIEKIIAELEPLTIYGYYGGGYNYSFNYHLVLTGGTTKEKALEKALRQAGMLKIAQFHRFNFKEIFDEETEAKPRYDLLNRFFQQSFSEKKMISCSFWNWIHIYIIGQTRTGDWLGVNVESEFDFNP</sequence>
<protein>
    <submittedName>
        <fullName evidence="1">Uncharacterized protein</fullName>
    </submittedName>
</protein>
<dbReference type="RefSeq" id="WP_413277300.1">
    <property type="nucleotide sequence ID" value="NZ_JBHFNT010000075.1"/>
</dbReference>
<evidence type="ECO:0000313" key="1">
    <source>
        <dbReference type="EMBL" id="MFB2834871.1"/>
    </source>
</evidence>
<proteinExistence type="predicted"/>
<organism evidence="1 2">
    <name type="scientific">Floridaenema evergladense BLCC-F167</name>
    <dbReference type="NCBI Taxonomy" id="3153639"/>
    <lineage>
        <taxon>Bacteria</taxon>
        <taxon>Bacillati</taxon>
        <taxon>Cyanobacteriota</taxon>
        <taxon>Cyanophyceae</taxon>
        <taxon>Oscillatoriophycideae</taxon>
        <taxon>Aerosakkonematales</taxon>
        <taxon>Aerosakkonemataceae</taxon>
        <taxon>Floridanema</taxon>
        <taxon>Floridanema evergladense</taxon>
    </lineage>
</organism>
<reference evidence="1 2" key="1">
    <citation type="submission" date="2024-09" db="EMBL/GenBank/DDBJ databases">
        <title>Floridaenema gen nov. (Aerosakkonemataceae, Aerosakkonematales ord. nov., Cyanobacteria) from benthic tropical and subtropical fresh waters, with the description of four new species.</title>
        <authorList>
            <person name="Moretto J.A."/>
            <person name="Berthold D.E."/>
            <person name="Lefler F.W."/>
            <person name="Huang I.-S."/>
            <person name="Laughinghouse H. IV."/>
        </authorList>
    </citation>
    <scope>NUCLEOTIDE SEQUENCE [LARGE SCALE GENOMIC DNA]</scope>
    <source>
        <strain evidence="1 2">BLCC-F167</strain>
    </source>
</reference>
<evidence type="ECO:0000313" key="2">
    <source>
        <dbReference type="Proteomes" id="UP001576780"/>
    </source>
</evidence>
<dbReference type="Proteomes" id="UP001576780">
    <property type="component" value="Unassembled WGS sequence"/>
</dbReference>